<name>A0ABT8X0L8_9FLAO</name>
<evidence type="ECO:0000313" key="1">
    <source>
        <dbReference type="EMBL" id="MDO5987480.1"/>
    </source>
</evidence>
<dbReference type="RefSeq" id="WP_303282041.1">
    <property type="nucleotide sequence ID" value="NZ_BAABCZ010000010.1"/>
</dbReference>
<gene>
    <name evidence="1" type="ORF">Q4Q39_08740</name>
</gene>
<organism evidence="1 2">
    <name type="scientific">Flavivirga amylovorans</name>
    <dbReference type="NCBI Taxonomy" id="870486"/>
    <lineage>
        <taxon>Bacteria</taxon>
        <taxon>Pseudomonadati</taxon>
        <taxon>Bacteroidota</taxon>
        <taxon>Flavobacteriia</taxon>
        <taxon>Flavobacteriales</taxon>
        <taxon>Flavobacteriaceae</taxon>
        <taxon>Flavivirga</taxon>
    </lineage>
</organism>
<protein>
    <submittedName>
        <fullName evidence="1">Uncharacterized protein</fullName>
    </submittedName>
</protein>
<keyword evidence="2" id="KW-1185">Reference proteome</keyword>
<accession>A0ABT8X0L8</accession>
<comment type="caution">
    <text evidence="1">The sequence shown here is derived from an EMBL/GenBank/DDBJ whole genome shotgun (WGS) entry which is preliminary data.</text>
</comment>
<proteinExistence type="predicted"/>
<sequence>MMERYTVKLFNNKELDYLRLTYKGVDKEEIAKELEFKHKREHKDMEQLIWNKLSVNNWYNAYRKAFHLQLLNRKDFLFLNIRDEASTFSTKITNILFSVGLSDKEKELKVYLALLSFYIRVEYSYLLKGETH</sequence>
<evidence type="ECO:0000313" key="2">
    <source>
        <dbReference type="Proteomes" id="UP001176891"/>
    </source>
</evidence>
<dbReference type="EMBL" id="JAUOEM010000003">
    <property type="protein sequence ID" value="MDO5987480.1"/>
    <property type="molecule type" value="Genomic_DNA"/>
</dbReference>
<dbReference type="Proteomes" id="UP001176891">
    <property type="component" value="Unassembled WGS sequence"/>
</dbReference>
<reference evidence="1" key="1">
    <citation type="submission" date="2023-07" db="EMBL/GenBank/DDBJ databases">
        <title>Two novel species in the genus Flavivirga.</title>
        <authorList>
            <person name="Kwon K."/>
        </authorList>
    </citation>
    <scope>NUCLEOTIDE SEQUENCE</scope>
    <source>
        <strain evidence="1">KACC 14157</strain>
    </source>
</reference>